<dbReference type="OrthoDB" id="45365at2759"/>
<evidence type="ECO:0008006" key="3">
    <source>
        <dbReference type="Google" id="ProtNLM"/>
    </source>
</evidence>
<organism evidence="1 2">
    <name type="scientific">Stentor coeruleus</name>
    <dbReference type="NCBI Taxonomy" id="5963"/>
    <lineage>
        <taxon>Eukaryota</taxon>
        <taxon>Sar</taxon>
        <taxon>Alveolata</taxon>
        <taxon>Ciliophora</taxon>
        <taxon>Postciliodesmatophora</taxon>
        <taxon>Heterotrichea</taxon>
        <taxon>Heterotrichida</taxon>
        <taxon>Stentoridae</taxon>
        <taxon>Stentor</taxon>
    </lineage>
</organism>
<dbReference type="Proteomes" id="UP000187209">
    <property type="component" value="Unassembled WGS sequence"/>
</dbReference>
<dbReference type="Pfam" id="PF01344">
    <property type="entry name" value="Kelch_1"/>
    <property type="match status" value="1"/>
</dbReference>
<reference evidence="1 2" key="1">
    <citation type="submission" date="2016-11" db="EMBL/GenBank/DDBJ databases">
        <title>The macronuclear genome of Stentor coeruleus: a giant cell with tiny introns.</title>
        <authorList>
            <person name="Slabodnick M."/>
            <person name="Ruby J.G."/>
            <person name="Reiff S.B."/>
            <person name="Swart E.C."/>
            <person name="Gosai S."/>
            <person name="Prabakaran S."/>
            <person name="Witkowska E."/>
            <person name="Larue G.E."/>
            <person name="Fisher S."/>
            <person name="Freeman R.M."/>
            <person name="Gunawardena J."/>
            <person name="Chu W."/>
            <person name="Stover N.A."/>
            <person name="Gregory B.D."/>
            <person name="Nowacki M."/>
            <person name="Derisi J."/>
            <person name="Roy S.W."/>
            <person name="Marshall W.F."/>
            <person name="Sood P."/>
        </authorList>
    </citation>
    <scope>NUCLEOTIDE SEQUENCE [LARGE SCALE GENOMIC DNA]</scope>
    <source>
        <strain evidence="1">WM001</strain>
    </source>
</reference>
<dbReference type="Gene3D" id="2.120.10.80">
    <property type="entry name" value="Kelch-type beta propeller"/>
    <property type="match status" value="1"/>
</dbReference>
<dbReference type="InterPro" id="IPR015915">
    <property type="entry name" value="Kelch-typ_b-propeller"/>
</dbReference>
<protein>
    <recommendedName>
        <fullName evidence="3">Kelch motif family protein</fullName>
    </recommendedName>
</protein>
<name>A0A1R2AMJ3_9CILI</name>
<evidence type="ECO:0000313" key="2">
    <source>
        <dbReference type="Proteomes" id="UP000187209"/>
    </source>
</evidence>
<dbReference type="SMART" id="SM00612">
    <property type="entry name" value="Kelch"/>
    <property type="match status" value="1"/>
</dbReference>
<sequence>MSIKCSAEKCLAIPTTQLFCESQQIILCSTHFYAHNETCSLDHRTVSFLKNISDQKSSIESTLKSITKNLLQENKNLIIHFNELIEQLMQEKKQVLSAIYRTIQHCKILLKFVREKDRIPIIYAQDTIKNTQITIDDINIEMTACRSFNFDQIGYSKSLIKDVLKNNQSEEEIHEDLEDCLYFFIKNSKTLVKFDPSTLSLNKINTEVSENQGEFMALCSISYKKVFVTGGKRENFLDCCYIINAQTGKKKILPKIRKRAFAQALYYKNAVFIFGGFDKRILASSDMFNLTTLSWKSLSNLPTPLDSTSATILSENNILIVGSDQTFKHFCLSYNIVSNSYSNFSLQFSSKNYDLLIQDDDFLYLLNPENILITTKSNLNTWDQKPNSTYFECTTSRVAMRNKKAYFYDMRGYIYEFDLESLVIKKILNIN</sequence>
<dbReference type="AlphaFoldDB" id="A0A1R2AMJ3"/>
<gene>
    <name evidence="1" type="ORF">SteCoe_37656</name>
</gene>
<proteinExistence type="predicted"/>
<accession>A0A1R2AMJ3</accession>
<dbReference type="EMBL" id="MPUH01001953">
    <property type="protein sequence ID" value="OMJ65763.1"/>
    <property type="molecule type" value="Genomic_DNA"/>
</dbReference>
<evidence type="ECO:0000313" key="1">
    <source>
        <dbReference type="EMBL" id="OMJ65763.1"/>
    </source>
</evidence>
<dbReference type="InterPro" id="IPR006652">
    <property type="entry name" value="Kelch_1"/>
</dbReference>
<comment type="caution">
    <text evidence="1">The sequence shown here is derived from an EMBL/GenBank/DDBJ whole genome shotgun (WGS) entry which is preliminary data.</text>
</comment>
<keyword evidence="2" id="KW-1185">Reference proteome</keyword>
<dbReference type="SUPFAM" id="SSF117281">
    <property type="entry name" value="Kelch motif"/>
    <property type="match status" value="1"/>
</dbReference>